<protein>
    <recommendedName>
        <fullName evidence="2">Serine aminopeptidase S33 domain-containing protein</fullName>
    </recommendedName>
</protein>
<name>A0A7S2P3W0_9STRA</name>
<dbReference type="SUPFAM" id="SSF53474">
    <property type="entry name" value="alpha/beta-Hydrolases"/>
    <property type="match status" value="1"/>
</dbReference>
<gene>
    <name evidence="1" type="ORF">LDAN0321_LOCUS8535</name>
</gene>
<organism evidence="1">
    <name type="scientific">Leptocylindrus danicus</name>
    <dbReference type="NCBI Taxonomy" id="163516"/>
    <lineage>
        <taxon>Eukaryota</taxon>
        <taxon>Sar</taxon>
        <taxon>Stramenopiles</taxon>
        <taxon>Ochrophyta</taxon>
        <taxon>Bacillariophyta</taxon>
        <taxon>Coscinodiscophyceae</taxon>
        <taxon>Chaetocerotophycidae</taxon>
        <taxon>Leptocylindrales</taxon>
        <taxon>Leptocylindraceae</taxon>
        <taxon>Leptocylindrus</taxon>
    </lineage>
</organism>
<dbReference type="EMBL" id="HBGY01013278">
    <property type="protein sequence ID" value="CAD9574551.1"/>
    <property type="molecule type" value="Transcribed_RNA"/>
</dbReference>
<reference evidence="1" key="1">
    <citation type="submission" date="2021-01" db="EMBL/GenBank/DDBJ databases">
        <authorList>
            <person name="Corre E."/>
            <person name="Pelletier E."/>
            <person name="Niang G."/>
            <person name="Scheremetjew M."/>
            <person name="Finn R."/>
            <person name="Kale V."/>
            <person name="Holt S."/>
            <person name="Cochrane G."/>
            <person name="Meng A."/>
            <person name="Brown T."/>
            <person name="Cohen L."/>
        </authorList>
    </citation>
    <scope>NUCLEOTIDE SEQUENCE</scope>
    <source>
        <strain evidence="1">B650</strain>
    </source>
</reference>
<evidence type="ECO:0008006" key="2">
    <source>
        <dbReference type="Google" id="ProtNLM"/>
    </source>
</evidence>
<dbReference type="Gene3D" id="3.40.50.1820">
    <property type="entry name" value="alpha/beta hydrolase"/>
    <property type="match status" value="1"/>
</dbReference>
<dbReference type="AlphaFoldDB" id="A0A7S2P3W0"/>
<evidence type="ECO:0000313" key="1">
    <source>
        <dbReference type="EMBL" id="CAD9574551.1"/>
    </source>
</evidence>
<dbReference type="InterPro" id="IPR029058">
    <property type="entry name" value="AB_hydrolase_fold"/>
</dbReference>
<sequence length="163" mass="18214">MTMRFLLRSLKDSWKITAGLAMKKVIRDDILCRELFFDSGPGDDAASRYNGVTDEDIKRYQANFERDSMAMIDLGDLAGKLPSKSTVNGIAEFIIDKDFDKPCLVVGAADDFIVDNEGVIESARYFAVQDEVVTVDSAHDVMLGGKWKNCAKELETWLQTNFA</sequence>
<proteinExistence type="predicted"/>
<accession>A0A7S2P3W0</accession>